<accession>A0ABD5T353</accession>
<dbReference type="InterPro" id="IPR036390">
    <property type="entry name" value="WH_DNA-bd_sf"/>
</dbReference>
<dbReference type="Gene3D" id="1.10.10.10">
    <property type="entry name" value="Winged helix-like DNA-binding domain superfamily/Winged helix DNA-binding domain"/>
    <property type="match status" value="1"/>
</dbReference>
<dbReference type="SUPFAM" id="SSF46785">
    <property type="entry name" value="Winged helix' DNA-binding domain"/>
    <property type="match status" value="1"/>
</dbReference>
<feature type="compositionally biased region" description="Basic and acidic residues" evidence="1">
    <location>
        <begin position="154"/>
        <end position="164"/>
    </location>
</feature>
<protein>
    <submittedName>
        <fullName evidence="2">Winged helix-turn-helix domain-containing protein</fullName>
    </submittedName>
</protein>
<feature type="compositionally biased region" description="Low complexity" evidence="1">
    <location>
        <begin position="218"/>
        <end position="230"/>
    </location>
</feature>
<dbReference type="Proteomes" id="UP001596274">
    <property type="component" value="Unassembled WGS sequence"/>
</dbReference>
<reference evidence="2 3" key="1">
    <citation type="journal article" date="2019" name="Int. J. Syst. Evol. Microbiol.">
        <title>The Global Catalogue of Microorganisms (GCM) 10K type strain sequencing project: providing services to taxonomists for standard genome sequencing and annotation.</title>
        <authorList>
            <consortium name="The Broad Institute Genomics Platform"/>
            <consortium name="The Broad Institute Genome Sequencing Center for Infectious Disease"/>
            <person name="Wu L."/>
            <person name="Ma J."/>
        </authorList>
    </citation>
    <scope>NUCLEOTIDE SEQUENCE [LARGE SCALE GENOMIC DNA]</scope>
    <source>
        <strain evidence="2 3">PJ61</strain>
    </source>
</reference>
<dbReference type="InterPro" id="IPR011991">
    <property type="entry name" value="ArsR-like_HTH"/>
</dbReference>
<feature type="region of interest" description="Disordered" evidence="1">
    <location>
        <begin position="133"/>
        <end position="267"/>
    </location>
</feature>
<proteinExistence type="predicted"/>
<feature type="compositionally biased region" description="Polar residues" evidence="1">
    <location>
        <begin position="142"/>
        <end position="153"/>
    </location>
</feature>
<evidence type="ECO:0000256" key="1">
    <source>
        <dbReference type="SAM" id="MobiDB-lite"/>
    </source>
</evidence>
<feature type="compositionally biased region" description="Acidic residues" evidence="1">
    <location>
        <begin position="202"/>
        <end position="213"/>
    </location>
</feature>
<evidence type="ECO:0000313" key="3">
    <source>
        <dbReference type="Proteomes" id="UP001596274"/>
    </source>
</evidence>
<name>A0ABD5T353_9EURY</name>
<feature type="compositionally biased region" description="Basic and acidic residues" evidence="1">
    <location>
        <begin position="245"/>
        <end position="254"/>
    </location>
</feature>
<keyword evidence="3" id="KW-1185">Reference proteome</keyword>
<comment type="caution">
    <text evidence="2">The sequence shown here is derived from an EMBL/GenBank/DDBJ whole genome shotgun (WGS) entry which is preliminary data.</text>
</comment>
<dbReference type="InterPro" id="IPR036388">
    <property type="entry name" value="WH-like_DNA-bd_sf"/>
</dbReference>
<dbReference type="EMBL" id="JBHSWT010000295">
    <property type="protein sequence ID" value="MFC6771179.1"/>
    <property type="molecule type" value="Genomic_DNA"/>
</dbReference>
<evidence type="ECO:0000313" key="2">
    <source>
        <dbReference type="EMBL" id="MFC6771179.1"/>
    </source>
</evidence>
<organism evidence="2 3">
    <name type="scientific">Halorubrum pallidum</name>
    <dbReference type="NCBI Taxonomy" id="1526114"/>
    <lineage>
        <taxon>Archaea</taxon>
        <taxon>Methanobacteriati</taxon>
        <taxon>Methanobacteriota</taxon>
        <taxon>Stenosarchaea group</taxon>
        <taxon>Halobacteria</taxon>
        <taxon>Halobacteriales</taxon>
        <taxon>Haloferacaceae</taxon>
        <taxon>Halorubrum</taxon>
    </lineage>
</organism>
<dbReference type="CDD" id="cd00090">
    <property type="entry name" value="HTH_ARSR"/>
    <property type="match status" value="1"/>
</dbReference>
<dbReference type="AlphaFoldDB" id="A0ABD5T353"/>
<sequence length="267" mass="29419">MDVTLEEFLQRKGAIGILTLLHERPMTYSEIEPEIEVTSSTIVTRRDEAAKLGLIDVSLGRGEVGTKKVYTLTDMGEFLTDKMAREGILSNYRKMRTLQQVLDEQTESITQWMKENPSQLLQFETADDGTVISRDEMKGNSDGETSTQSSPSPNEREEAPDADKYTSNLDDPETEPPERPSEGENFPPEEELPVDLTPIQDSDSETSDTETDDGGGTTDDASSGSASGSERAPDSDQSADSEELGQEKLGEVSYEKYPPNEEDDTDS</sequence>
<gene>
    <name evidence="2" type="ORF">ACFQDD_06555</name>
</gene>